<dbReference type="PROSITE" id="PS50887">
    <property type="entry name" value="GGDEF"/>
    <property type="match status" value="1"/>
</dbReference>
<dbReference type="CDD" id="cd01949">
    <property type="entry name" value="GGDEF"/>
    <property type="match status" value="1"/>
</dbReference>
<dbReference type="Gene3D" id="3.30.70.270">
    <property type="match status" value="1"/>
</dbReference>
<dbReference type="InterPro" id="IPR029787">
    <property type="entry name" value="Nucleotide_cyclase"/>
</dbReference>
<dbReference type="GO" id="GO:0005886">
    <property type="term" value="C:plasma membrane"/>
    <property type="evidence" value="ECO:0007669"/>
    <property type="project" value="TreeGrafter"/>
</dbReference>
<dbReference type="SUPFAM" id="SSF55073">
    <property type="entry name" value="Nucleotide cyclase"/>
    <property type="match status" value="1"/>
</dbReference>
<dbReference type="PANTHER" id="PTHR45138">
    <property type="entry name" value="REGULATORY COMPONENTS OF SENSORY TRANSDUCTION SYSTEM"/>
    <property type="match status" value="1"/>
</dbReference>
<proteinExistence type="predicted"/>
<protein>
    <submittedName>
        <fullName evidence="2">GGDEF domain-containing protein</fullName>
    </submittedName>
</protein>
<dbReference type="SMART" id="SM00267">
    <property type="entry name" value="GGDEF"/>
    <property type="match status" value="1"/>
</dbReference>
<dbReference type="InterPro" id="IPR000160">
    <property type="entry name" value="GGDEF_dom"/>
</dbReference>
<evidence type="ECO:0000259" key="1">
    <source>
        <dbReference type="PROSITE" id="PS50887"/>
    </source>
</evidence>
<dbReference type="EMBL" id="QZVT01000012">
    <property type="protein sequence ID" value="RJT76238.1"/>
    <property type="molecule type" value="Genomic_DNA"/>
</dbReference>
<comment type="caution">
    <text evidence="2">The sequence shown here is derived from an EMBL/GenBank/DDBJ whole genome shotgun (WGS) entry which is preliminary data.</text>
</comment>
<dbReference type="AlphaFoldDB" id="A0A3A5MA59"/>
<dbReference type="Pfam" id="PF00990">
    <property type="entry name" value="GGDEF"/>
    <property type="match status" value="1"/>
</dbReference>
<dbReference type="PANTHER" id="PTHR45138:SF9">
    <property type="entry name" value="DIGUANYLATE CYCLASE DGCM-RELATED"/>
    <property type="match status" value="1"/>
</dbReference>
<feature type="domain" description="GGDEF" evidence="1">
    <location>
        <begin position="392"/>
        <end position="520"/>
    </location>
</feature>
<dbReference type="InterPro" id="IPR043128">
    <property type="entry name" value="Rev_trsase/Diguanyl_cyclase"/>
</dbReference>
<accession>A0A3A5MA59</accession>
<gene>
    <name evidence="2" type="ORF">D6T63_16710</name>
</gene>
<dbReference type="GO" id="GO:1902201">
    <property type="term" value="P:negative regulation of bacterial-type flagellum-dependent cell motility"/>
    <property type="evidence" value="ECO:0007669"/>
    <property type="project" value="TreeGrafter"/>
</dbReference>
<dbReference type="GO" id="GO:0052621">
    <property type="term" value="F:diguanylate cyclase activity"/>
    <property type="evidence" value="ECO:0007669"/>
    <property type="project" value="TreeGrafter"/>
</dbReference>
<dbReference type="Proteomes" id="UP000272560">
    <property type="component" value="Unassembled WGS sequence"/>
</dbReference>
<evidence type="ECO:0000313" key="3">
    <source>
        <dbReference type="Proteomes" id="UP000272560"/>
    </source>
</evidence>
<keyword evidence="3" id="KW-1185">Reference proteome</keyword>
<name>A0A3A5MA59_9MICC</name>
<dbReference type="RefSeq" id="WP_120150187.1">
    <property type="nucleotide sequence ID" value="NZ_QZVT01000012.1"/>
</dbReference>
<organism evidence="2 3">
    <name type="scientific">Arthrobacter cheniae</name>
    <dbReference type="NCBI Taxonomy" id="1258888"/>
    <lineage>
        <taxon>Bacteria</taxon>
        <taxon>Bacillati</taxon>
        <taxon>Actinomycetota</taxon>
        <taxon>Actinomycetes</taxon>
        <taxon>Micrococcales</taxon>
        <taxon>Micrococcaceae</taxon>
        <taxon>Arthrobacter</taxon>
    </lineage>
</organism>
<sequence>MLNDDIVTESGSLRLAQERDLITALEGIEISADLALAVIEAADVRAFAEALGRLDVAFWAEVTGLDALARIEGAPGARTRGQEILDWATEQGDARLASRCHALIAMMDLLAGHSGSGAEQATIAVTLLDGSELPRLRAKLLTRQAIGLLGAGLLQHGFAVSRRALALAEHLDDNDLLAQLASNAFHAALDEAMPEEATFWLERLQAVIAASPELETELGDVLARGHLAAHRPWDALEVLQRSDEADTATSQPETKAYRMLLLAQAHHGVGDLASARSALDRAEHLTARHALEEVASMILEERAAVAASAADFRLAYELHRQFHHTARTRWIEARRSQVDHLFAEQNVTEAIERAEQAEAAVAVDPLTKVRNRRWVEDSLPEVVRRWQTGGRWTGSLAILDLDHFKQVNDRYGHPAGDDVLVAVAGCLEQGSGVRYVARIGGEEFLLVLEQQADQQEVAGGVLSSLRSLEWPHIHLGLHLTASIGFADCTPGASSADLLREADRNLYRAKRAGRDRAVGPW</sequence>
<evidence type="ECO:0000313" key="2">
    <source>
        <dbReference type="EMBL" id="RJT76238.1"/>
    </source>
</evidence>
<reference evidence="2 3" key="1">
    <citation type="submission" date="2018-09" db="EMBL/GenBank/DDBJ databases">
        <title>Novel species of Arthrobacter.</title>
        <authorList>
            <person name="Liu Q."/>
            <person name="Xin Y.-H."/>
        </authorList>
    </citation>
    <scope>NUCLEOTIDE SEQUENCE [LARGE SCALE GENOMIC DNA]</scope>
    <source>
        <strain evidence="2 3">Hz2</strain>
    </source>
</reference>
<dbReference type="GO" id="GO:0043709">
    <property type="term" value="P:cell adhesion involved in single-species biofilm formation"/>
    <property type="evidence" value="ECO:0007669"/>
    <property type="project" value="TreeGrafter"/>
</dbReference>
<dbReference type="NCBIfam" id="TIGR00254">
    <property type="entry name" value="GGDEF"/>
    <property type="match status" value="1"/>
</dbReference>
<dbReference type="OrthoDB" id="23692at2"/>
<dbReference type="InterPro" id="IPR050469">
    <property type="entry name" value="Diguanylate_Cyclase"/>
</dbReference>